<dbReference type="EC" id="5.3.3.18" evidence="3"/>
<dbReference type="RefSeq" id="WP_096357906.1">
    <property type="nucleotide sequence ID" value="NZ_AP014946.1"/>
</dbReference>
<dbReference type="InterPro" id="IPR029045">
    <property type="entry name" value="ClpP/crotonase-like_dom_sf"/>
</dbReference>
<dbReference type="Proteomes" id="UP000236884">
    <property type="component" value="Chromosome"/>
</dbReference>
<name>A0A0S3PZ02_9BRAD</name>
<proteinExistence type="inferred from homology"/>
<dbReference type="OrthoDB" id="9781757at2"/>
<dbReference type="PANTHER" id="PTHR43459:SF1">
    <property type="entry name" value="EG:BACN32G11.4 PROTEIN"/>
    <property type="match status" value="1"/>
</dbReference>
<reference evidence="3 4" key="1">
    <citation type="submission" date="2015-08" db="EMBL/GenBank/DDBJ databases">
        <title>Investigation of the bacterial diversity of lava forest soil.</title>
        <authorList>
            <person name="Lee J.S."/>
        </authorList>
    </citation>
    <scope>NUCLEOTIDE SEQUENCE [LARGE SCALE GENOMIC DNA]</scope>
    <source>
        <strain evidence="3 4">GJW-30</strain>
    </source>
</reference>
<dbReference type="PANTHER" id="PTHR43459">
    <property type="entry name" value="ENOYL-COA HYDRATASE"/>
    <property type="match status" value="1"/>
</dbReference>
<dbReference type="AlphaFoldDB" id="A0A0S3PZ02"/>
<gene>
    <name evidence="3" type="primary">paaG_4</name>
    <name evidence="3" type="ORF">GJW-30_1_03732</name>
</gene>
<protein>
    <submittedName>
        <fullName evidence="3">1,2-epoxyphenylacetyl-CoA isomerase</fullName>
        <ecNumber evidence="3">5.3.3.18</ecNumber>
    </submittedName>
</protein>
<sequence>MGYETIRYAVADGVGTITMARPDKLNAFTSVVHAELRDALDAAEKDDNVHCIVITGEGRAFAAGQDLREERILGPDGQPDAGARLDKDYNPLVLRLYNNAKLTIAGVNGLAVGAAANIALACDIVVAARSAYMQQIFVRIGLVPDAGGTWFLPRLVGPKQALALMLSGDQVPATELHRLGIAHQLFDDATFADDLQKFAKKIAAGPTATYRMIKDAARKSLGNDLAAQLNVERDLQRRAALTEDSQEAIAAFKEKRPPKFVGR</sequence>
<dbReference type="SUPFAM" id="SSF52096">
    <property type="entry name" value="ClpP/crotonase"/>
    <property type="match status" value="1"/>
</dbReference>
<comment type="similarity">
    <text evidence="1 2">Belongs to the enoyl-CoA hydratase/isomerase family.</text>
</comment>
<dbReference type="Gene3D" id="3.90.226.10">
    <property type="entry name" value="2-enoyl-CoA Hydratase, Chain A, domain 1"/>
    <property type="match status" value="1"/>
</dbReference>
<dbReference type="CDD" id="cd06558">
    <property type="entry name" value="crotonase-like"/>
    <property type="match status" value="1"/>
</dbReference>
<dbReference type="EMBL" id="AP014946">
    <property type="protein sequence ID" value="BAT61175.1"/>
    <property type="molecule type" value="Genomic_DNA"/>
</dbReference>
<dbReference type="KEGG" id="vgo:GJW-30_1_03732"/>
<dbReference type="PROSITE" id="PS00166">
    <property type="entry name" value="ENOYL_COA_HYDRATASE"/>
    <property type="match status" value="1"/>
</dbReference>
<dbReference type="InterPro" id="IPR001753">
    <property type="entry name" value="Enoyl-CoA_hydra/iso"/>
</dbReference>
<dbReference type="Pfam" id="PF00378">
    <property type="entry name" value="ECH_1"/>
    <property type="match status" value="1"/>
</dbReference>
<evidence type="ECO:0000256" key="1">
    <source>
        <dbReference type="ARBA" id="ARBA00005254"/>
    </source>
</evidence>
<organism evidence="3 4">
    <name type="scientific">Variibacter gotjawalensis</name>
    <dbReference type="NCBI Taxonomy" id="1333996"/>
    <lineage>
        <taxon>Bacteria</taxon>
        <taxon>Pseudomonadati</taxon>
        <taxon>Pseudomonadota</taxon>
        <taxon>Alphaproteobacteria</taxon>
        <taxon>Hyphomicrobiales</taxon>
        <taxon>Nitrobacteraceae</taxon>
        <taxon>Variibacter</taxon>
    </lineage>
</organism>
<dbReference type="InterPro" id="IPR014748">
    <property type="entry name" value="Enoyl-CoA_hydra_C"/>
</dbReference>
<accession>A0A0S3PZ02</accession>
<evidence type="ECO:0000313" key="3">
    <source>
        <dbReference type="EMBL" id="BAT61175.1"/>
    </source>
</evidence>
<keyword evidence="4" id="KW-1185">Reference proteome</keyword>
<evidence type="ECO:0000256" key="2">
    <source>
        <dbReference type="RuleBase" id="RU003707"/>
    </source>
</evidence>
<dbReference type="InterPro" id="IPR018376">
    <property type="entry name" value="Enoyl-CoA_hyd/isom_CS"/>
</dbReference>
<dbReference type="Gene3D" id="1.10.12.10">
    <property type="entry name" value="Lyase 2-enoyl-coa Hydratase, Chain A, domain 2"/>
    <property type="match status" value="1"/>
</dbReference>
<evidence type="ECO:0000313" key="4">
    <source>
        <dbReference type="Proteomes" id="UP000236884"/>
    </source>
</evidence>
<keyword evidence="3" id="KW-0413">Isomerase</keyword>
<dbReference type="GO" id="GO:0016853">
    <property type="term" value="F:isomerase activity"/>
    <property type="evidence" value="ECO:0007669"/>
    <property type="project" value="UniProtKB-KW"/>
</dbReference>